<name>A0A821RNS0_9BILA</name>
<dbReference type="EMBL" id="CAJOBR010006477">
    <property type="protein sequence ID" value="CAF4844770.1"/>
    <property type="molecule type" value="Genomic_DNA"/>
</dbReference>
<organism evidence="2 3">
    <name type="scientific">Rotaria socialis</name>
    <dbReference type="NCBI Taxonomy" id="392032"/>
    <lineage>
        <taxon>Eukaryota</taxon>
        <taxon>Metazoa</taxon>
        <taxon>Spiralia</taxon>
        <taxon>Gnathifera</taxon>
        <taxon>Rotifera</taxon>
        <taxon>Eurotatoria</taxon>
        <taxon>Bdelloidea</taxon>
        <taxon>Philodinida</taxon>
        <taxon>Philodinidae</taxon>
        <taxon>Rotaria</taxon>
    </lineage>
</organism>
<reference evidence="2" key="1">
    <citation type="submission" date="2021-02" db="EMBL/GenBank/DDBJ databases">
        <authorList>
            <person name="Nowell W R."/>
        </authorList>
    </citation>
    <scope>NUCLEOTIDE SEQUENCE</scope>
</reference>
<evidence type="ECO:0000313" key="3">
    <source>
        <dbReference type="Proteomes" id="UP000663848"/>
    </source>
</evidence>
<dbReference type="Proteomes" id="UP000663848">
    <property type="component" value="Unassembled WGS sequence"/>
</dbReference>
<accession>A0A821RNS0</accession>
<dbReference type="AlphaFoldDB" id="A0A821RNS0"/>
<gene>
    <name evidence="1" type="ORF">GRG538_LOCUS23909</name>
    <name evidence="2" type="ORF">QYT958_LOCUS26709</name>
</gene>
<evidence type="ECO:0000313" key="2">
    <source>
        <dbReference type="EMBL" id="CAF4844770.1"/>
    </source>
</evidence>
<comment type="caution">
    <text evidence="2">The sequence shown here is derived from an EMBL/GenBank/DDBJ whole genome shotgun (WGS) entry which is preliminary data.</text>
</comment>
<evidence type="ECO:0000313" key="1">
    <source>
        <dbReference type="EMBL" id="CAF3625851.1"/>
    </source>
</evidence>
<dbReference type="Proteomes" id="UP000663872">
    <property type="component" value="Unassembled WGS sequence"/>
</dbReference>
<dbReference type="EMBL" id="CAJNYT010004008">
    <property type="protein sequence ID" value="CAF3625851.1"/>
    <property type="molecule type" value="Genomic_DNA"/>
</dbReference>
<protein>
    <submittedName>
        <fullName evidence="2">Uncharacterized protein</fullName>
    </submittedName>
</protein>
<sequence>MDINLNGNEFEEMACIFIGNALNNMSLKDLNISWNFIRSYATIALLRGFETNRTLTNFDISWSNLGYDGSVALRRVLIANTGYGVL</sequence>
<dbReference type="SUPFAM" id="SSF52047">
    <property type="entry name" value="RNI-like"/>
    <property type="match status" value="1"/>
</dbReference>
<dbReference type="Gene3D" id="3.80.10.10">
    <property type="entry name" value="Ribonuclease Inhibitor"/>
    <property type="match status" value="1"/>
</dbReference>
<proteinExistence type="predicted"/>
<dbReference type="InterPro" id="IPR032675">
    <property type="entry name" value="LRR_dom_sf"/>
</dbReference>